<organism evidence="4 5">
    <name type="scientific">Bogoriella caseilytica</name>
    <dbReference type="NCBI Taxonomy" id="56055"/>
    <lineage>
        <taxon>Bacteria</taxon>
        <taxon>Bacillati</taxon>
        <taxon>Actinomycetota</taxon>
        <taxon>Actinomycetes</taxon>
        <taxon>Micrococcales</taxon>
        <taxon>Bogoriellaceae</taxon>
        <taxon>Bogoriella</taxon>
    </lineage>
</organism>
<feature type="chain" id="PRO_5018143844" evidence="2">
    <location>
        <begin position="23"/>
        <end position="369"/>
    </location>
</feature>
<dbReference type="Proteomes" id="UP000280668">
    <property type="component" value="Unassembled WGS sequence"/>
</dbReference>
<dbReference type="Pfam" id="PF09084">
    <property type="entry name" value="NMT1"/>
    <property type="match status" value="1"/>
</dbReference>
<feature type="region of interest" description="Disordered" evidence="1">
    <location>
        <begin position="22"/>
        <end position="60"/>
    </location>
</feature>
<dbReference type="AlphaFoldDB" id="A0A3N2BGP1"/>
<dbReference type="PROSITE" id="PS51257">
    <property type="entry name" value="PROKAR_LIPOPROTEIN"/>
    <property type="match status" value="1"/>
</dbReference>
<protein>
    <submittedName>
        <fullName evidence="4">NitT/TauT family transport system substrate-binding protein</fullName>
    </submittedName>
</protein>
<dbReference type="OrthoDB" id="7808807at2"/>
<accession>A0A3N2BGP1</accession>
<gene>
    <name evidence="4" type="ORF">EDD31_2810</name>
</gene>
<proteinExistence type="predicted"/>
<reference evidence="4 5" key="1">
    <citation type="submission" date="2018-11" db="EMBL/GenBank/DDBJ databases">
        <title>Sequencing the genomes of 1000 actinobacteria strains.</title>
        <authorList>
            <person name="Klenk H.-P."/>
        </authorList>
    </citation>
    <scope>NUCLEOTIDE SEQUENCE [LARGE SCALE GENOMIC DNA]</scope>
    <source>
        <strain evidence="4 5">DSM 11294</strain>
    </source>
</reference>
<keyword evidence="5" id="KW-1185">Reference proteome</keyword>
<evidence type="ECO:0000313" key="5">
    <source>
        <dbReference type="Proteomes" id="UP000280668"/>
    </source>
</evidence>
<dbReference type="InterPro" id="IPR015168">
    <property type="entry name" value="SsuA/THI5"/>
</dbReference>
<dbReference type="GO" id="GO:0009228">
    <property type="term" value="P:thiamine biosynthetic process"/>
    <property type="evidence" value="ECO:0007669"/>
    <property type="project" value="InterPro"/>
</dbReference>
<name>A0A3N2BGP1_9MICO</name>
<feature type="compositionally biased region" description="Acidic residues" evidence="1">
    <location>
        <begin position="47"/>
        <end position="58"/>
    </location>
</feature>
<dbReference type="InterPro" id="IPR027939">
    <property type="entry name" value="NMT1/THI5"/>
</dbReference>
<dbReference type="PANTHER" id="PTHR31528">
    <property type="entry name" value="4-AMINO-5-HYDROXYMETHYL-2-METHYLPYRIMIDINE PHOSPHATE SYNTHASE THI11-RELATED"/>
    <property type="match status" value="1"/>
</dbReference>
<keyword evidence="2" id="KW-0732">Signal</keyword>
<evidence type="ECO:0000256" key="1">
    <source>
        <dbReference type="SAM" id="MobiDB-lite"/>
    </source>
</evidence>
<feature type="domain" description="SsuA/THI5-like" evidence="3">
    <location>
        <begin position="76"/>
        <end position="286"/>
    </location>
</feature>
<dbReference type="RefSeq" id="WP_123304690.1">
    <property type="nucleotide sequence ID" value="NZ_RKHK01000001.1"/>
</dbReference>
<evidence type="ECO:0000256" key="2">
    <source>
        <dbReference type="SAM" id="SignalP"/>
    </source>
</evidence>
<sequence>MTRLPLLVAAAALPLATLAACAADQSPGDPEAEPTPDPTTEEHETTGDEPTDDAPSADDLEHSSLTIGLTYVEDIQFAPFYVALERGYYEEAGLDVTLEHHGWDGGLFTSLIAGQEDLVYAGGAEAAEQRLNSAEPLVSVATFYQEHPVGLIALAESGIASAEDLQGATIGVPGRYGETWFGLLAILDDAGLSEDDVTIEEIGFTQQADLMAGNVDAAMGYLNNDAVRLEDNGYEIATISVPAESLVGVGLITLEETLTEQGDAVAAAVEATLRGVRDVIEDPEAAVEISAGYVPDLDREDGRTAALSALEATVPLFGEMDPAADPGDLGALGRQDPHAWQATLNLLAEHGIASGDLPAEQLWTDSALP</sequence>
<feature type="signal peptide" evidence="2">
    <location>
        <begin position="1"/>
        <end position="22"/>
    </location>
</feature>
<dbReference type="Gene3D" id="3.40.190.10">
    <property type="entry name" value="Periplasmic binding protein-like II"/>
    <property type="match status" value="2"/>
</dbReference>
<dbReference type="EMBL" id="RKHK01000001">
    <property type="protein sequence ID" value="ROR74395.1"/>
    <property type="molecule type" value="Genomic_DNA"/>
</dbReference>
<comment type="caution">
    <text evidence="4">The sequence shown here is derived from an EMBL/GenBank/DDBJ whole genome shotgun (WGS) entry which is preliminary data.</text>
</comment>
<dbReference type="PANTHER" id="PTHR31528:SF15">
    <property type="entry name" value="RIBOFLAVIN-BINDING PROTEIN RIBY"/>
    <property type="match status" value="1"/>
</dbReference>
<dbReference type="SUPFAM" id="SSF53850">
    <property type="entry name" value="Periplasmic binding protein-like II"/>
    <property type="match status" value="1"/>
</dbReference>
<evidence type="ECO:0000259" key="3">
    <source>
        <dbReference type="Pfam" id="PF09084"/>
    </source>
</evidence>
<evidence type="ECO:0000313" key="4">
    <source>
        <dbReference type="EMBL" id="ROR74395.1"/>
    </source>
</evidence>